<keyword evidence="3" id="KW-1185">Reference proteome</keyword>
<name>A0A1G8IMH3_9ACTN</name>
<evidence type="ECO:0000313" key="2">
    <source>
        <dbReference type="EMBL" id="SDI20124.1"/>
    </source>
</evidence>
<dbReference type="Proteomes" id="UP000198923">
    <property type="component" value="Unassembled WGS sequence"/>
</dbReference>
<feature type="domain" description="Thiopeptide-type bacteriocin biosynthesis" evidence="1">
    <location>
        <begin position="64"/>
        <end position="312"/>
    </location>
</feature>
<dbReference type="OrthoDB" id="4678170at2"/>
<dbReference type="Pfam" id="PF14028">
    <property type="entry name" value="Lant_dehydr_C"/>
    <property type="match status" value="1"/>
</dbReference>
<evidence type="ECO:0000313" key="3">
    <source>
        <dbReference type="Proteomes" id="UP000198923"/>
    </source>
</evidence>
<sequence>MPPHHLTTTAPHQLAAGVLAFLAGGDLDTVATDTGVDPVDLDEAAIAFQAAGLAALERRAETGWYQLRVQFPDWDTAEEIGARHLGPRLEQLQARGAVNGWWFLRKPPGWRLRLREADVPAVDQVLDELSAAGALTRWWPTIYEPETAAFGGPDGMQAAHDLFCADSIGVLEFARQDTPGLGRRELSIMLINALLQAAGLDWFERGDVFARVTGLRPAPATADTGRLEALTTNVRTLLAIPAQADTQPFEPGGPAAFAAPWLTAWQTAGNQLGRAAAEGRLNRGLRALLTHVVIFHWNRLGLSATTQGILSRAVTAAFLPES</sequence>
<reference evidence="2 3" key="1">
    <citation type="submission" date="2016-10" db="EMBL/GenBank/DDBJ databases">
        <authorList>
            <person name="de Groot N.N."/>
        </authorList>
    </citation>
    <scope>NUCLEOTIDE SEQUENCE [LARGE SCALE GENOMIC DNA]</scope>
    <source>
        <strain evidence="2 3">CPCC 201354</strain>
    </source>
</reference>
<dbReference type="RefSeq" id="WP_093174616.1">
    <property type="nucleotide sequence ID" value="NZ_FNCN01000038.1"/>
</dbReference>
<evidence type="ECO:0000259" key="1">
    <source>
        <dbReference type="Pfam" id="PF14028"/>
    </source>
</evidence>
<accession>A0A1G8IMH3</accession>
<dbReference type="EMBL" id="FNCN01000038">
    <property type="protein sequence ID" value="SDI20124.1"/>
    <property type="molecule type" value="Genomic_DNA"/>
</dbReference>
<gene>
    <name evidence="2" type="ORF">SAMN05421505_13810</name>
</gene>
<dbReference type="InterPro" id="IPR023809">
    <property type="entry name" value="Thiopep_bacteriocin_synth_dom"/>
</dbReference>
<dbReference type="AlphaFoldDB" id="A0A1G8IMH3"/>
<proteinExistence type="predicted"/>
<protein>
    <submittedName>
        <fullName evidence="2">Thiopeptide-type bacteriocin biosynthesis domain-containing protein</fullName>
    </submittedName>
</protein>
<organism evidence="2 3">
    <name type="scientific">Sinosporangium album</name>
    <dbReference type="NCBI Taxonomy" id="504805"/>
    <lineage>
        <taxon>Bacteria</taxon>
        <taxon>Bacillati</taxon>
        <taxon>Actinomycetota</taxon>
        <taxon>Actinomycetes</taxon>
        <taxon>Streptosporangiales</taxon>
        <taxon>Streptosporangiaceae</taxon>
        <taxon>Sinosporangium</taxon>
    </lineage>
</organism>
<dbReference type="STRING" id="504805.SAMN05421505_13810"/>
<dbReference type="NCBIfam" id="TIGR03891">
    <property type="entry name" value="thiopep_ocin"/>
    <property type="match status" value="1"/>
</dbReference>